<dbReference type="RefSeq" id="WP_050118742.1">
    <property type="nucleotide sequence ID" value="NZ_CAWMAB010000003.1"/>
</dbReference>
<dbReference type="EMBL" id="CPYI01000003">
    <property type="protein sequence ID" value="CNE43010.1"/>
    <property type="molecule type" value="Genomic_DNA"/>
</dbReference>
<dbReference type="Proteomes" id="UP000045824">
    <property type="component" value="Unassembled WGS sequence"/>
</dbReference>
<accession>A0A0T9KYZ5</accession>
<protein>
    <submittedName>
        <fullName evidence="1">Uncharacterized protein</fullName>
    </submittedName>
</protein>
<organism evidence="1 2">
    <name type="scientific">Yersinia kristensenii</name>
    <dbReference type="NCBI Taxonomy" id="28152"/>
    <lineage>
        <taxon>Bacteria</taxon>
        <taxon>Pseudomonadati</taxon>
        <taxon>Pseudomonadota</taxon>
        <taxon>Gammaproteobacteria</taxon>
        <taxon>Enterobacterales</taxon>
        <taxon>Yersiniaceae</taxon>
        <taxon>Yersinia</taxon>
    </lineage>
</organism>
<gene>
    <name evidence="1" type="ORF">ERS008491_01268</name>
</gene>
<sequence>MSDKLVSGRTLEGYIDFYFKGNQSEFARHMDVNRQQVTKWLNDGWVVINHQLFSPKRDVPGYITGGGSAF</sequence>
<evidence type="ECO:0000313" key="2">
    <source>
        <dbReference type="Proteomes" id="UP000045824"/>
    </source>
</evidence>
<name>A0A0T9KYZ5_YERKR</name>
<proteinExistence type="predicted"/>
<evidence type="ECO:0000313" key="1">
    <source>
        <dbReference type="EMBL" id="CNE43010.1"/>
    </source>
</evidence>
<reference evidence="1 2" key="1">
    <citation type="submission" date="2015-03" db="EMBL/GenBank/DDBJ databases">
        <authorList>
            <person name="Murphy D."/>
        </authorList>
    </citation>
    <scope>NUCLEOTIDE SEQUENCE [LARGE SCALE GENOMIC DNA]</scope>
    <source>
        <strain evidence="1 2">FCF326</strain>
    </source>
</reference>
<dbReference type="AlphaFoldDB" id="A0A0T9KYZ5"/>